<dbReference type="GO" id="GO:0016020">
    <property type="term" value="C:membrane"/>
    <property type="evidence" value="ECO:0000318"/>
    <property type="project" value="GO_Central"/>
</dbReference>
<comment type="similarity">
    <text evidence="2">Belongs to the TDE1 family.</text>
</comment>
<dbReference type="PhylomeDB" id="A7RYM3"/>
<feature type="transmembrane region" description="Helical" evidence="6">
    <location>
        <begin position="350"/>
        <end position="374"/>
    </location>
</feature>
<keyword evidence="3 6" id="KW-0812">Transmembrane</keyword>
<dbReference type="eggNOG" id="KOG2592">
    <property type="taxonomic scope" value="Eukaryota"/>
</dbReference>
<evidence type="ECO:0000256" key="5">
    <source>
        <dbReference type="ARBA" id="ARBA00023136"/>
    </source>
</evidence>
<dbReference type="PANTHER" id="PTHR10383">
    <property type="entry name" value="SERINE INCORPORATOR"/>
    <property type="match status" value="1"/>
</dbReference>
<keyword evidence="4 6" id="KW-1133">Transmembrane helix</keyword>
<evidence type="ECO:0000313" key="8">
    <source>
        <dbReference type="Proteomes" id="UP000001593"/>
    </source>
</evidence>
<keyword evidence="5 6" id="KW-0472">Membrane</keyword>
<feature type="transmembrane region" description="Helical" evidence="6">
    <location>
        <begin position="19"/>
        <end position="38"/>
    </location>
</feature>
<keyword evidence="8" id="KW-1185">Reference proteome</keyword>
<evidence type="ECO:0000256" key="3">
    <source>
        <dbReference type="ARBA" id="ARBA00022692"/>
    </source>
</evidence>
<evidence type="ECO:0000256" key="4">
    <source>
        <dbReference type="ARBA" id="ARBA00022989"/>
    </source>
</evidence>
<dbReference type="Pfam" id="PF03348">
    <property type="entry name" value="Serinc"/>
    <property type="match status" value="1"/>
</dbReference>
<feature type="transmembrane region" description="Helical" evidence="6">
    <location>
        <begin position="66"/>
        <end position="89"/>
    </location>
</feature>
<protein>
    <recommendedName>
        <fullName evidence="9">Serine incorporator</fullName>
    </recommendedName>
</protein>
<feature type="transmembrane region" description="Helical" evidence="6">
    <location>
        <begin position="281"/>
        <end position="304"/>
    </location>
</feature>
<feature type="transmembrane region" description="Helical" evidence="6">
    <location>
        <begin position="101"/>
        <end position="120"/>
    </location>
</feature>
<dbReference type="InParanoid" id="A7RYM3"/>
<feature type="non-terminal residue" evidence="7">
    <location>
        <position position="416"/>
    </location>
</feature>
<feature type="transmembrane region" description="Helical" evidence="6">
    <location>
        <begin position="132"/>
        <end position="154"/>
    </location>
</feature>
<gene>
    <name evidence="7" type="ORF">NEMVEDRAFT_v1g97792</name>
</gene>
<reference evidence="7 8" key="1">
    <citation type="journal article" date="2007" name="Science">
        <title>Sea anemone genome reveals ancestral eumetazoan gene repertoire and genomic organization.</title>
        <authorList>
            <person name="Putnam N.H."/>
            <person name="Srivastava M."/>
            <person name="Hellsten U."/>
            <person name="Dirks B."/>
            <person name="Chapman J."/>
            <person name="Salamov A."/>
            <person name="Terry A."/>
            <person name="Shapiro H."/>
            <person name="Lindquist E."/>
            <person name="Kapitonov V.V."/>
            <person name="Jurka J."/>
            <person name="Genikhovich G."/>
            <person name="Grigoriev I.V."/>
            <person name="Lucas S.M."/>
            <person name="Steele R.E."/>
            <person name="Finnerty J.R."/>
            <person name="Technau U."/>
            <person name="Martindale M.Q."/>
            <person name="Rokhsar D.S."/>
        </authorList>
    </citation>
    <scope>NUCLEOTIDE SEQUENCE [LARGE SCALE GENOMIC DNA]</scope>
    <source>
        <strain evidence="8">CH2 X CH6</strain>
    </source>
</reference>
<dbReference type="PANTHER" id="PTHR10383:SF9">
    <property type="entry name" value="SERINE INCORPORATOR, ISOFORM F"/>
    <property type="match status" value="1"/>
</dbReference>
<dbReference type="AlphaFoldDB" id="A7RYM3"/>
<evidence type="ECO:0000313" key="7">
    <source>
        <dbReference type="EMBL" id="EDO43486.1"/>
    </source>
</evidence>
<evidence type="ECO:0000256" key="6">
    <source>
        <dbReference type="SAM" id="Phobius"/>
    </source>
</evidence>
<name>A7RYM3_NEMVE</name>
<dbReference type="HOGENOM" id="CLU_029574_5_0_1"/>
<feature type="transmembrane region" description="Helical" evidence="6">
    <location>
        <begin position="211"/>
        <end position="230"/>
    </location>
</feature>
<sequence length="416" mass="46815">CCCCTICGFRRSTVTRINYTVFLFLWTMLCVVLMLPSISKRLAHIHGICTEVFQVESCDAFLGYSAVYRVCFAMAMFYFLMAFVLIGVRNEEDVRAKFHNGFWYIKILLLLGLTAGSFFIPRHGQFHAFWMYIGLAGGFLFILIQLLLLIDFAHCWNESWVEKTETSETKCGSRAYIALLAATILLYALSLAAVISFYSLFARDSSCKTNLFFVTFHLCHCVFASVISVLPAVQKAQSGTGLLKAAVVTSYSMLLTWSALSHEPDDTCNPRSTLLSGYDELTGLSLQAVFSGILMFVMLIYASFSTAMTASKLSKRNGVAAALLFLHNSRNTLTYNFNFTRKSCATSDEYNYSFFHFVLFLASLHIMMTLTNWYSPNEGNSSLLRLSRSWPAVWIKMGSSSACVWLYIWTLIAPVL</sequence>
<evidence type="ECO:0000256" key="1">
    <source>
        <dbReference type="ARBA" id="ARBA00004141"/>
    </source>
</evidence>
<feature type="transmembrane region" description="Helical" evidence="6">
    <location>
        <begin position="394"/>
        <end position="415"/>
    </location>
</feature>
<accession>A7RYM3</accession>
<evidence type="ECO:0000256" key="2">
    <source>
        <dbReference type="ARBA" id="ARBA00006665"/>
    </source>
</evidence>
<feature type="transmembrane region" description="Helical" evidence="6">
    <location>
        <begin position="242"/>
        <end position="261"/>
    </location>
</feature>
<dbReference type="EMBL" id="DS469553">
    <property type="protein sequence ID" value="EDO43486.1"/>
    <property type="molecule type" value="Genomic_DNA"/>
</dbReference>
<dbReference type="InterPro" id="IPR005016">
    <property type="entry name" value="TDE1/TMS"/>
</dbReference>
<proteinExistence type="inferred from homology"/>
<organism evidence="7 8">
    <name type="scientific">Nematostella vectensis</name>
    <name type="common">Starlet sea anemone</name>
    <dbReference type="NCBI Taxonomy" id="45351"/>
    <lineage>
        <taxon>Eukaryota</taxon>
        <taxon>Metazoa</taxon>
        <taxon>Cnidaria</taxon>
        <taxon>Anthozoa</taxon>
        <taxon>Hexacorallia</taxon>
        <taxon>Actiniaria</taxon>
        <taxon>Edwardsiidae</taxon>
        <taxon>Nematostella</taxon>
    </lineage>
</organism>
<feature type="non-terminal residue" evidence="7">
    <location>
        <position position="1"/>
    </location>
</feature>
<evidence type="ECO:0008006" key="9">
    <source>
        <dbReference type="Google" id="ProtNLM"/>
    </source>
</evidence>
<feature type="transmembrane region" description="Helical" evidence="6">
    <location>
        <begin position="175"/>
        <end position="199"/>
    </location>
</feature>
<comment type="subcellular location">
    <subcellularLocation>
        <location evidence="1">Membrane</location>
        <topology evidence="1">Multi-pass membrane protein</topology>
    </subcellularLocation>
</comment>
<dbReference type="Proteomes" id="UP000001593">
    <property type="component" value="Unassembled WGS sequence"/>
</dbReference>